<accession>A0A2N5V8G4</accession>
<feature type="region of interest" description="Disordered" evidence="1">
    <location>
        <begin position="1"/>
        <end position="43"/>
    </location>
</feature>
<proteinExistence type="predicted"/>
<evidence type="ECO:0000256" key="1">
    <source>
        <dbReference type="SAM" id="MobiDB-lite"/>
    </source>
</evidence>
<sequence length="71" mass="8067">MEDITTSEEEEYEGSDDSMGADYETKSEIERTQTNDAPPDNNEKELVRKLLLEGHQGPKVLVMLHEKGINM</sequence>
<name>A0A2N5V8G4_9BASI</name>
<protein>
    <submittedName>
        <fullName evidence="2">Uncharacterized protein</fullName>
    </submittedName>
</protein>
<comment type="caution">
    <text evidence="2">The sequence shown here is derived from an EMBL/GenBank/DDBJ whole genome shotgun (WGS) entry which is preliminary data.</text>
</comment>
<feature type="compositionally biased region" description="Basic and acidic residues" evidence="1">
    <location>
        <begin position="23"/>
        <end position="33"/>
    </location>
</feature>
<gene>
    <name evidence="2" type="ORF">PCASD_03757</name>
</gene>
<dbReference type="AlphaFoldDB" id="A0A2N5V8G4"/>
<reference evidence="2 3" key="1">
    <citation type="submission" date="2017-11" db="EMBL/GenBank/DDBJ databases">
        <title>De novo assembly and phasing of dikaryotic genomes from two isolates of Puccinia coronata f. sp. avenae, the causal agent of oat crown rust.</title>
        <authorList>
            <person name="Miller M.E."/>
            <person name="Zhang Y."/>
            <person name="Omidvar V."/>
            <person name="Sperschneider J."/>
            <person name="Schwessinger B."/>
            <person name="Raley C."/>
            <person name="Palmer J.M."/>
            <person name="Garnica D."/>
            <person name="Upadhyaya N."/>
            <person name="Rathjen J."/>
            <person name="Taylor J.M."/>
            <person name="Park R.F."/>
            <person name="Dodds P.N."/>
            <person name="Hirsch C.D."/>
            <person name="Kianian S.F."/>
            <person name="Figueroa M."/>
        </authorList>
    </citation>
    <scope>NUCLEOTIDE SEQUENCE [LARGE SCALE GENOMIC DNA]</scope>
    <source>
        <strain evidence="2">12SD80</strain>
    </source>
</reference>
<feature type="compositionally biased region" description="Acidic residues" evidence="1">
    <location>
        <begin position="1"/>
        <end position="16"/>
    </location>
</feature>
<dbReference type="EMBL" id="PGCI01000041">
    <property type="protein sequence ID" value="PLW46284.1"/>
    <property type="molecule type" value="Genomic_DNA"/>
</dbReference>
<organism evidence="2 3">
    <name type="scientific">Puccinia coronata f. sp. avenae</name>
    <dbReference type="NCBI Taxonomy" id="200324"/>
    <lineage>
        <taxon>Eukaryota</taxon>
        <taxon>Fungi</taxon>
        <taxon>Dikarya</taxon>
        <taxon>Basidiomycota</taxon>
        <taxon>Pucciniomycotina</taxon>
        <taxon>Pucciniomycetes</taxon>
        <taxon>Pucciniales</taxon>
        <taxon>Pucciniaceae</taxon>
        <taxon>Puccinia</taxon>
    </lineage>
</organism>
<evidence type="ECO:0000313" key="2">
    <source>
        <dbReference type="EMBL" id="PLW46284.1"/>
    </source>
</evidence>
<evidence type="ECO:0000313" key="3">
    <source>
        <dbReference type="Proteomes" id="UP000235392"/>
    </source>
</evidence>
<dbReference type="Proteomes" id="UP000235392">
    <property type="component" value="Unassembled WGS sequence"/>
</dbReference>